<evidence type="ECO:0000313" key="1">
    <source>
        <dbReference type="EMBL" id="CAG8750709.1"/>
    </source>
</evidence>
<protein>
    <submittedName>
        <fullName evidence="1">10825_t:CDS:1</fullName>
    </submittedName>
</protein>
<sequence>ARLKEEANKLNISGGGLKQYVSTRCIEKTSNEIYEILMNENLDVDKDFIKITEDSLNDENGENEIFNEKDNLLIGNVLNLNKFYSDLDELEFSMNEEYNDEESYSEAEAISNLTQEAQKNVNWDPIAEIDKIVEDL</sequence>
<accession>A0A9N9NM43</accession>
<dbReference type="OrthoDB" id="2431624at2759"/>
<dbReference type="AlphaFoldDB" id="A0A9N9NM43"/>
<name>A0A9N9NM43_9GLOM</name>
<dbReference type="Proteomes" id="UP000789405">
    <property type="component" value="Unassembled WGS sequence"/>
</dbReference>
<feature type="non-terminal residue" evidence="1">
    <location>
        <position position="1"/>
    </location>
</feature>
<gene>
    <name evidence="1" type="ORF">DERYTH_LOCUS16872</name>
</gene>
<organism evidence="1 2">
    <name type="scientific">Dentiscutata erythropus</name>
    <dbReference type="NCBI Taxonomy" id="1348616"/>
    <lineage>
        <taxon>Eukaryota</taxon>
        <taxon>Fungi</taxon>
        <taxon>Fungi incertae sedis</taxon>
        <taxon>Mucoromycota</taxon>
        <taxon>Glomeromycotina</taxon>
        <taxon>Glomeromycetes</taxon>
        <taxon>Diversisporales</taxon>
        <taxon>Gigasporaceae</taxon>
        <taxon>Dentiscutata</taxon>
    </lineage>
</organism>
<proteinExistence type="predicted"/>
<keyword evidence="2" id="KW-1185">Reference proteome</keyword>
<evidence type="ECO:0000313" key="2">
    <source>
        <dbReference type="Proteomes" id="UP000789405"/>
    </source>
</evidence>
<dbReference type="EMBL" id="CAJVPY010015242">
    <property type="protein sequence ID" value="CAG8750709.1"/>
    <property type="molecule type" value="Genomic_DNA"/>
</dbReference>
<comment type="caution">
    <text evidence="1">The sequence shown here is derived from an EMBL/GenBank/DDBJ whole genome shotgun (WGS) entry which is preliminary data.</text>
</comment>
<reference evidence="1" key="1">
    <citation type="submission" date="2021-06" db="EMBL/GenBank/DDBJ databases">
        <authorList>
            <person name="Kallberg Y."/>
            <person name="Tangrot J."/>
            <person name="Rosling A."/>
        </authorList>
    </citation>
    <scope>NUCLEOTIDE SEQUENCE</scope>
    <source>
        <strain evidence="1">MA453B</strain>
    </source>
</reference>